<dbReference type="Pfam" id="PF12680">
    <property type="entry name" value="SnoaL_2"/>
    <property type="match status" value="1"/>
</dbReference>
<dbReference type="RefSeq" id="WP_052861631.1">
    <property type="nucleotide sequence ID" value="NZ_CP012229.1"/>
</dbReference>
<name>A0A5T0CXY0_CAMJU</name>
<organism evidence="2">
    <name type="scientific">Campylobacter jejuni</name>
    <dbReference type="NCBI Taxonomy" id="197"/>
    <lineage>
        <taxon>Bacteria</taxon>
        <taxon>Pseudomonadati</taxon>
        <taxon>Campylobacterota</taxon>
        <taxon>Epsilonproteobacteria</taxon>
        <taxon>Campylobacterales</taxon>
        <taxon>Campylobacteraceae</taxon>
        <taxon>Campylobacter</taxon>
    </lineage>
</organism>
<reference evidence="2" key="1">
    <citation type="submission" date="2018-05" db="EMBL/GenBank/DDBJ databases">
        <authorList>
            <consortium name="NARMS: The National Antimicrobial Resistance Monitoring System"/>
        </authorList>
    </citation>
    <scope>NUCLEOTIDE SEQUENCE</scope>
    <source>
        <strain evidence="2">FSIS1504332</strain>
    </source>
</reference>
<comment type="caution">
    <text evidence="2">The sequence shown here is derived from an EMBL/GenBank/DDBJ whole genome shotgun (WGS) entry which is preliminary data.</text>
</comment>
<proteinExistence type="predicted"/>
<dbReference type="InterPro" id="IPR037401">
    <property type="entry name" value="SnoaL-like"/>
</dbReference>
<dbReference type="SUPFAM" id="SSF54427">
    <property type="entry name" value="NTF2-like"/>
    <property type="match status" value="1"/>
</dbReference>
<dbReference type="AlphaFoldDB" id="A0A5T0CXY0"/>
<protein>
    <submittedName>
        <fullName evidence="2">Nuclear transport factor 2 family protein</fullName>
    </submittedName>
</protein>
<evidence type="ECO:0000259" key="1">
    <source>
        <dbReference type="Pfam" id="PF12680"/>
    </source>
</evidence>
<dbReference type="EMBL" id="AAYVUT010000008">
    <property type="protein sequence ID" value="EHB2512087.1"/>
    <property type="molecule type" value="Genomic_DNA"/>
</dbReference>
<dbReference type="InterPro" id="IPR032710">
    <property type="entry name" value="NTF2-like_dom_sf"/>
</dbReference>
<feature type="domain" description="SnoaL-like" evidence="1">
    <location>
        <begin position="7"/>
        <end position="101"/>
    </location>
</feature>
<evidence type="ECO:0000313" key="2">
    <source>
        <dbReference type="EMBL" id="EAJ7443768.1"/>
    </source>
</evidence>
<dbReference type="EMBL" id="AACAIX010000125">
    <property type="protein sequence ID" value="EAJ7443768.1"/>
    <property type="molecule type" value="Genomic_DNA"/>
</dbReference>
<accession>A0A5T0CXY0</accession>
<sequence>MLRELTKKYITAFNDKNLKEIAILLNDNFILEDPVAKRIEGKDKCLLAIQNIFESYEELNFSAKNIFQDKDTTFIEFILILDGIRIEGVDIIEWKDGQIIELRAYLDTKNKN</sequence>
<dbReference type="Proteomes" id="UP000735326">
    <property type="component" value="Unassembled WGS sequence"/>
</dbReference>
<evidence type="ECO:0000313" key="3">
    <source>
        <dbReference type="EMBL" id="EHB2512087.1"/>
    </source>
</evidence>
<gene>
    <name evidence="2" type="ORF">A2E15_07825</name>
    <name evidence="3" type="ORF">JYC20_001256</name>
</gene>
<reference evidence="3" key="2">
    <citation type="submission" date="2021-02" db="EMBL/GenBank/DDBJ databases">
        <authorList>
            <consortium name="PulseNet: The National Subtyping Network for Foodborne Disease Surveillance"/>
        </authorList>
    </citation>
    <scope>NUCLEOTIDE SEQUENCE</scope>
    <source>
        <strain evidence="3">PNUSAC020384</strain>
    </source>
</reference>
<dbReference type="Gene3D" id="3.10.450.50">
    <property type="match status" value="1"/>
</dbReference>